<sequence length="625" mass="70178">MEGSMTSKYSIVTSDLTVKALQDSGYKSTAHAIAELIDNGIEARAELVELFVVESIDRPSQRARHRVEKIAVLDNGSGMDPETLRQSLRFGAGTRQHRKGIGRFGVGLPNSSISQCDRVDVWSWTNGPDNALHTYLDLAELRRGLEEVPEPKLDGLPDEWQALTEGLGPTGTLVQWTQLERVQWRGAEATLANTENLIGRIYRRKITQGTRIKLVPVRGWAELPGVRDTRPNDPLYLTAPSSTPAPFDTKPMFRPVGGGNTGEIGVQRFMVESVDGKEYPVLVRSSISSDAARRHDIEGEEWPDDVSPSLKPGDTPWGKHAAKNLGISLIRADRELDLDTGWTNSYNPVERWWGVEIDFPPALDEVFGVTNNKQSATIFSALAHFNWREEAAGLSWEEFREALREEGDARLPLIEIVYHIREKLLGRLRADLEDQTRGTGTSRKRHEQVENKAEEAVKRRRAETKPSLTDTLAEQVSPEVSQQQQLESLVETHKYSPADAQRIIEETISQGKHTRLLTSRNPDSPAFFNVEFIPGLLQVALNMDHPVYSDLIAVLDKDFDGVSREELIDRLVGAASAFKLLLLSWARFEDEQPERPRARAKQMRQDWGRIASEFLGADDEDDEDE</sequence>
<dbReference type="Proteomes" id="UP001602058">
    <property type="component" value="Unassembled WGS sequence"/>
</dbReference>
<organism evidence="2 3">
    <name type="scientific">Streptomyces bluensis</name>
    <dbReference type="NCBI Taxonomy" id="33897"/>
    <lineage>
        <taxon>Bacteria</taxon>
        <taxon>Bacillati</taxon>
        <taxon>Actinomycetota</taxon>
        <taxon>Actinomycetes</taxon>
        <taxon>Kitasatosporales</taxon>
        <taxon>Streptomycetaceae</taxon>
        <taxon>Streptomyces</taxon>
    </lineage>
</organism>
<dbReference type="Gene3D" id="3.30.565.10">
    <property type="entry name" value="Histidine kinase-like ATPase, C-terminal domain"/>
    <property type="match status" value="1"/>
</dbReference>
<feature type="region of interest" description="Disordered" evidence="1">
    <location>
        <begin position="298"/>
        <end position="317"/>
    </location>
</feature>
<reference evidence="2 3" key="1">
    <citation type="submission" date="2024-10" db="EMBL/GenBank/DDBJ databases">
        <title>The Natural Products Discovery Center: Release of the First 8490 Sequenced Strains for Exploring Actinobacteria Biosynthetic Diversity.</title>
        <authorList>
            <person name="Kalkreuter E."/>
            <person name="Kautsar S.A."/>
            <person name="Yang D."/>
            <person name="Bader C.D."/>
            <person name="Teijaro C.N."/>
            <person name="Fluegel L."/>
            <person name="Davis C.M."/>
            <person name="Simpson J.R."/>
            <person name="Lauterbach L."/>
            <person name="Steele A.D."/>
            <person name="Gui C."/>
            <person name="Meng S."/>
            <person name="Li G."/>
            <person name="Viehrig K."/>
            <person name="Ye F."/>
            <person name="Su P."/>
            <person name="Kiefer A.F."/>
            <person name="Nichols A."/>
            <person name="Cepeda A.J."/>
            <person name="Yan W."/>
            <person name="Fan B."/>
            <person name="Jiang Y."/>
            <person name="Adhikari A."/>
            <person name="Zheng C.-J."/>
            <person name="Schuster L."/>
            <person name="Cowan T.M."/>
            <person name="Smanski M.J."/>
            <person name="Chevrette M.G."/>
            <person name="De Carvalho L.P.S."/>
            <person name="Shen B."/>
        </authorList>
    </citation>
    <scope>NUCLEOTIDE SEQUENCE [LARGE SCALE GENOMIC DNA]</scope>
    <source>
        <strain evidence="2 3">NPDC001390</strain>
    </source>
</reference>
<protein>
    <submittedName>
        <fullName evidence="2">ATP-binding protein</fullName>
    </submittedName>
</protein>
<evidence type="ECO:0000256" key="1">
    <source>
        <dbReference type="SAM" id="MobiDB-lite"/>
    </source>
</evidence>
<dbReference type="SUPFAM" id="SSF55874">
    <property type="entry name" value="ATPase domain of HSP90 chaperone/DNA topoisomerase II/histidine kinase"/>
    <property type="match status" value="1"/>
</dbReference>
<comment type="caution">
    <text evidence="2">The sequence shown here is derived from an EMBL/GenBank/DDBJ whole genome shotgun (WGS) entry which is preliminary data.</text>
</comment>
<dbReference type="EMBL" id="JBIAWJ010000001">
    <property type="protein sequence ID" value="MFF4520557.1"/>
    <property type="molecule type" value="Genomic_DNA"/>
</dbReference>
<feature type="region of interest" description="Disordered" evidence="1">
    <location>
        <begin position="434"/>
        <end position="474"/>
    </location>
</feature>
<dbReference type="RefSeq" id="WP_387883347.1">
    <property type="nucleotide sequence ID" value="NZ_JBIAWJ010000001.1"/>
</dbReference>
<keyword evidence="3" id="KW-1185">Reference proteome</keyword>
<dbReference type="GO" id="GO:0005524">
    <property type="term" value="F:ATP binding"/>
    <property type="evidence" value="ECO:0007669"/>
    <property type="project" value="UniProtKB-KW"/>
</dbReference>
<dbReference type="InterPro" id="IPR036890">
    <property type="entry name" value="HATPase_C_sf"/>
</dbReference>
<keyword evidence="2" id="KW-0547">Nucleotide-binding</keyword>
<evidence type="ECO:0000313" key="2">
    <source>
        <dbReference type="EMBL" id="MFF4520557.1"/>
    </source>
</evidence>
<keyword evidence="2" id="KW-0067">ATP-binding</keyword>
<dbReference type="Pfam" id="PF13589">
    <property type="entry name" value="HATPase_c_3"/>
    <property type="match status" value="1"/>
</dbReference>
<name>A0ABW6UAU7_9ACTN</name>
<proteinExistence type="predicted"/>
<evidence type="ECO:0000313" key="3">
    <source>
        <dbReference type="Proteomes" id="UP001602058"/>
    </source>
</evidence>
<gene>
    <name evidence="2" type="ORF">ACFY1D_03655</name>
</gene>
<feature type="compositionally biased region" description="Basic and acidic residues" evidence="1">
    <location>
        <begin position="447"/>
        <end position="457"/>
    </location>
</feature>
<accession>A0ABW6UAU7</accession>